<evidence type="ECO:0000259" key="6">
    <source>
        <dbReference type="Pfam" id="PF14464"/>
    </source>
</evidence>
<dbReference type="Gene3D" id="3.40.140.10">
    <property type="entry name" value="Cytidine Deaminase, domain 2"/>
    <property type="match status" value="1"/>
</dbReference>
<keyword evidence="5" id="KW-0482">Metalloprotease</keyword>
<name>A0ABW9T4V8_9BACL</name>
<accession>A0ABW9T4V8</accession>
<comment type="caution">
    <text evidence="7">The sequence shown here is derived from an EMBL/GenBank/DDBJ whole genome shotgun (WGS) entry which is preliminary data.</text>
</comment>
<evidence type="ECO:0000256" key="5">
    <source>
        <dbReference type="ARBA" id="ARBA00023049"/>
    </source>
</evidence>
<evidence type="ECO:0000313" key="7">
    <source>
        <dbReference type="EMBL" id="MUG68343.1"/>
    </source>
</evidence>
<keyword evidence="3" id="KW-0378">Hydrolase</keyword>
<evidence type="ECO:0000256" key="2">
    <source>
        <dbReference type="ARBA" id="ARBA00022723"/>
    </source>
</evidence>
<dbReference type="Proteomes" id="UP000435177">
    <property type="component" value="Unassembled WGS sequence"/>
</dbReference>
<dbReference type="Pfam" id="PF14464">
    <property type="entry name" value="Prok-JAB"/>
    <property type="match status" value="1"/>
</dbReference>
<evidence type="ECO:0000256" key="3">
    <source>
        <dbReference type="ARBA" id="ARBA00022801"/>
    </source>
</evidence>
<evidence type="ECO:0000256" key="1">
    <source>
        <dbReference type="ARBA" id="ARBA00022670"/>
    </source>
</evidence>
<keyword evidence="2" id="KW-0479">Metal-binding</keyword>
<dbReference type="RefSeq" id="WP_155618841.1">
    <property type="nucleotide sequence ID" value="NZ_WOAA01000025.1"/>
</dbReference>
<dbReference type="SUPFAM" id="SSF102712">
    <property type="entry name" value="JAB1/MPN domain"/>
    <property type="match status" value="1"/>
</dbReference>
<gene>
    <name evidence="7" type="ORF">GNP94_20410</name>
</gene>
<evidence type="ECO:0000313" key="8">
    <source>
        <dbReference type="Proteomes" id="UP000435177"/>
    </source>
</evidence>
<dbReference type="InterPro" id="IPR028090">
    <property type="entry name" value="JAB_dom_prok"/>
</dbReference>
<evidence type="ECO:0000256" key="4">
    <source>
        <dbReference type="ARBA" id="ARBA00022833"/>
    </source>
</evidence>
<proteinExistence type="predicted"/>
<sequence length="162" mass="18647">MNKQVFYHDHFPYSVIFDKQILLQVLQLCKEKMPLETGGILIGRYSEDGKKANIQSITGPPNDSKHGRYSFYRGVKDLSLQLSELWTTTGEFYLGEWHFHPNSWPIPSPTDIKQMKKIANDSKYHCPEPILFIVGGDPNNQWFTSCHIFLKGDSVIKLVEDS</sequence>
<feature type="domain" description="JAB" evidence="6">
    <location>
        <begin position="19"/>
        <end position="138"/>
    </location>
</feature>
<organism evidence="7 8">
    <name type="scientific">Paenibacillus campinasensis</name>
    <dbReference type="NCBI Taxonomy" id="66347"/>
    <lineage>
        <taxon>Bacteria</taxon>
        <taxon>Bacillati</taxon>
        <taxon>Bacillota</taxon>
        <taxon>Bacilli</taxon>
        <taxon>Bacillales</taxon>
        <taxon>Paenibacillaceae</taxon>
        <taxon>Paenibacillus</taxon>
    </lineage>
</organism>
<dbReference type="EMBL" id="WOAA01000025">
    <property type="protein sequence ID" value="MUG68343.1"/>
    <property type="molecule type" value="Genomic_DNA"/>
</dbReference>
<protein>
    <recommendedName>
        <fullName evidence="6">JAB domain-containing protein</fullName>
    </recommendedName>
</protein>
<keyword evidence="8" id="KW-1185">Reference proteome</keyword>
<keyword evidence="1" id="KW-0645">Protease</keyword>
<keyword evidence="4" id="KW-0862">Zinc</keyword>
<reference evidence="7 8" key="1">
    <citation type="submission" date="2019-11" db="EMBL/GenBank/DDBJ databases">
        <title>Draft genome sequences of five Paenibacillus species of dairy origin.</title>
        <authorList>
            <person name="Olajide A.M."/>
            <person name="Chen S."/>
            <person name="Lapointe G."/>
        </authorList>
    </citation>
    <scope>NUCLEOTIDE SEQUENCE [LARGE SCALE GENOMIC DNA]</scope>
    <source>
        <strain evidence="7 8">3CS1</strain>
    </source>
</reference>